<evidence type="ECO:0000313" key="10">
    <source>
        <dbReference type="Proteomes" id="UP001229421"/>
    </source>
</evidence>
<protein>
    <recommendedName>
        <fullName evidence="8">BHLH domain-containing protein</fullName>
    </recommendedName>
</protein>
<dbReference type="GO" id="GO:0005634">
    <property type="term" value="C:nucleus"/>
    <property type="evidence" value="ECO:0007669"/>
    <property type="project" value="UniProtKB-SubCell"/>
</dbReference>
<dbReference type="CDD" id="cd11393">
    <property type="entry name" value="bHLH_AtbHLH_like"/>
    <property type="match status" value="1"/>
</dbReference>
<feature type="coiled-coil region" evidence="7">
    <location>
        <begin position="239"/>
        <end position="266"/>
    </location>
</feature>
<keyword evidence="5" id="KW-0804">Transcription</keyword>
<accession>A0AAD8NXR2</accession>
<evidence type="ECO:0000256" key="6">
    <source>
        <dbReference type="ARBA" id="ARBA00023242"/>
    </source>
</evidence>
<dbReference type="FunFam" id="4.10.280.10:FF:000032">
    <property type="entry name" value="Transcription factor bHLH123 family"/>
    <property type="match status" value="1"/>
</dbReference>
<dbReference type="SUPFAM" id="SSF47459">
    <property type="entry name" value="HLH, helix-loop-helix DNA-binding domain"/>
    <property type="match status" value="1"/>
</dbReference>
<organism evidence="9 10">
    <name type="scientific">Tagetes erecta</name>
    <name type="common">African marigold</name>
    <dbReference type="NCBI Taxonomy" id="13708"/>
    <lineage>
        <taxon>Eukaryota</taxon>
        <taxon>Viridiplantae</taxon>
        <taxon>Streptophyta</taxon>
        <taxon>Embryophyta</taxon>
        <taxon>Tracheophyta</taxon>
        <taxon>Spermatophyta</taxon>
        <taxon>Magnoliopsida</taxon>
        <taxon>eudicotyledons</taxon>
        <taxon>Gunneridae</taxon>
        <taxon>Pentapetalae</taxon>
        <taxon>asterids</taxon>
        <taxon>campanulids</taxon>
        <taxon>Asterales</taxon>
        <taxon>Asteraceae</taxon>
        <taxon>Asteroideae</taxon>
        <taxon>Heliantheae alliance</taxon>
        <taxon>Tageteae</taxon>
        <taxon>Tagetes</taxon>
    </lineage>
</organism>
<evidence type="ECO:0000256" key="2">
    <source>
        <dbReference type="ARBA" id="ARBA00011738"/>
    </source>
</evidence>
<dbReference type="GO" id="GO:0000978">
    <property type="term" value="F:RNA polymerase II cis-regulatory region sequence-specific DNA binding"/>
    <property type="evidence" value="ECO:0007669"/>
    <property type="project" value="TreeGrafter"/>
</dbReference>
<dbReference type="InterPro" id="IPR036638">
    <property type="entry name" value="HLH_DNA-bd_sf"/>
</dbReference>
<comment type="subunit">
    <text evidence="2">Homodimer.</text>
</comment>
<evidence type="ECO:0000256" key="5">
    <source>
        <dbReference type="ARBA" id="ARBA00023163"/>
    </source>
</evidence>
<evidence type="ECO:0000256" key="4">
    <source>
        <dbReference type="ARBA" id="ARBA00023125"/>
    </source>
</evidence>
<dbReference type="PANTHER" id="PTHR16223">
    <property type="entry name" value="TRANSCRIPTION FACTOR BHLH83-RELATED"/>
    <property type="match status" value="1"/>
</dbReference>
<proteinExistence type="predicted"/>
<dbReference type="PANTHER" id="PTHR16223:SF238">
    <property type="entry name" value="TRANSCRIPTION FACTOR BHLH114"/>
    <property type="match status" value="1"/>
</dbReference>
<keyword evidence="3" id="KW-0805">Transcription regulation</keyword>
<reference evidence="9" key="1">
    <citation type="journal article" date="2023" name="bioRxiv">
        <title>Improved chromosome-level genome assembly for marigold (Tagetes erecta).</title>
        <authorList>
            <person name="Jiang F."/>
            <person name="Yuan L."/>
            <person name="Wang S."/>
            <person name="Wang H."/>
            <person name="Xu D."/>
            <person name="Wang A."/>
            <person name="Fan W."/>
        </authorList>
    </citation>
    <scope>NUCLEOTIDE SEQUENCE</scope>
    <source>
        <strain evidence="9">WSJ</strain>
        <tissue evidence="9">Leaf</tissue>
    </source>
</reference>
<feature type="domain" description="BHLH" evidence="8">
    <location>
        <begin position="178"/>
        <end position="227"/>
    </location>
</feature>
<comment type="subcellular location">
    <subcellularLocation>
        <location evidence="1">Nucleus</location>
    </subcellularLocation>
</comment>
<keyword evidence="7" id="KW-0175">Coiled coil</keyword>
<evidence type="ECO:0000259" key="8">
    <source>
        <dbReference type="PROSITE" id="PS50888"/>
    </source>
</evidence>
<dbReference type="InterPro" id="IPR045239">
    <property type="entry name" value="bHLH95_bHLH"/>
</dbReference>
<dbReference type="InterPro" id="IPR045843">
    <property type="entry name" value="IND-like"/>
</dbReference>
<sequence length="291" mass="32789">MAEEFQAAVCDGSWWISPRTTYNNSSCSSDLIHMKSNSNDQYSDMFPDSAFQMMADIVYPDSPTDWNQNLLLVEEEMNDFVTTDDRGLKAEIEAEHHDFATCSSGYPSCLVETLLNNNSLPLYDCHLNSNNHFSSGLASSIDFLHVKHVKPNHQQIRDLGLSATKSTEELLPFKRPRLETPSPLPSFKVRKEKLGDRITALQQLVSPFGKTDTASVLHEAIDYIKLLHDQVNILSAPYLKGAIKQLQHVHEEVEDEERHIQDLRSQGLCLVPVSSMFPVTTKMATGFWTSS</sequence>
<name>A0AAD8NXR2_TARER</name>
<keyword evidence="6" id="KW-0539">Nucleus</keyword>
<evidence type="ECO:0000313" key="9">
    <source>
        <dbReference type="EMBL" id="KAK1424606.1"/>
    </source>
</evidence>
<dbReference type="Gene3D" id="4.10.280.10">
    <property type="entry name" value="Helix-loop-helix DNA-binding domain"/>
    <property type="match status" value="1"/>
</dbReference>
<dbReference type="GO" id="GO:0046983">
    <property type="term" value="F:protein dimerization activity"/>
    <property type="evidence" value="ECO:0007669"/>
    <property type="project" value="InterPro"/>
</dbReference>
<dbReference type="InterPro" id="IPR011598">
    <property type="entry name" value="bHLH_dom"/>
</dbReference>
<keyword evidence="10" id="KW-1185">Reference proteome</keyword>
<keyword evidence="4" id="KW-0238">DNA-binding</keyword>
<dbReference type="EMBL" id="JAUHHV010000005">
    <property type="protein sequence ID" value="KAK1424606.1"/>
    <property type="molecule type" value="Genomic_DNA"/>
</dbReference>
<evidence type="ECO:0000256" key="1">
    <source>
        <dbReference type="ARBA" id="ARBA00004123"/>
    </source>
</evidence>
<comment type="caution">
    <text evidence="9">The sequence shown here is derived from an EMBL/GenBank/DDBJ whole genome shotgun (WGS) entry which is preliminary data.</text>
</comment>
<evidence type="ECO:0000256" key="3">
    <source>
        <dbReference type="ARBA" id="ARBA00023015"/>
    </source>
</evidence>
<dbReference type="GO" id="GO:0000981">
    <property type="term" value="F:DNA-binding transcription factor activity, RNA polymerase II-specific"/>
    <property type="evidence" value="ECO:0007669"/>
    <property type="project" value="TreeGrafter"/>
</dbReference>
<evidence type="ECO:0000256" key="7">
    <source>
        <dbReference type="SAM" id="Coils"/>
    </source>
</evidence>
<dbReference type="AlphaFoldDB" id="A0AAD8NXR2"/>
<gene>
    <name evidence="9" type="ORF">QVD17_19939</name>
</gene>
<dbReference type="Proteomes" id="UP001229421">
    <property type="component" value="Unassembled WGS sequence"/>
</dbReference>
<dbReference type="PROSITE" id="PS50888">
    <property type="entry name" value="BHLH"/>
    <property type="match status" value="1"/>
</dbReference>